<dbReference type="FunFam" id="3.90.215.10:FF:000001">
    <property type="entry name" value="Tenascin isoform 1"/>
    <property type="match status" value="1"/>
</dbReference>
<dbReference type="EMBL" id="CACVKT020008264">
    <property type="protein sequence ID" value="CAC5413907.1"/>
    <property type="molecule type" value="Genomic_DNA"/>
</dbReference>
<organism evidence="4 5">
    <name type="scientific">Mytilus coruscus</name>
    <name type="common">Sea mussel</name>
    <dbReference type="NCBI Taxonomy" id="42192"/>
    <lineage>
        <taxon>Eukaryota</taxon>
        <taxon>Metazoa</taxon>
        <taxon>Spiralia</taxon>
        <taxon>Lophotrochozoa</taxon>
        <taxon>Mollusca</taxon>
        <taxon>Bivalvia</taxon>
        <taxon>Autobranchia</taxon>
        <taxon>Pteriomorphia</taxon>
        <taxon>Mytilida</taxon>
        <taxon>Mytiloidea</taxon>
        <taxon>Mytilidae</taxon>
        <taxon>Mytilinae</taxon>
        <taxon>Mytilus</taxon>
    </lineage>
</organism>
<dbReference type="SUPFAM" id="SSF56496">
    <property type="entry name" value="Fibrinogen C-terminal domain-like"/>
    <property type="match status" value="1"/>
</dbReference>
<dbReference type="PROSITE" id="PS00514">
    <property type="entry name" value="FIBRINOGEN_C_1"/>
    <property type="match status" value="1"/>
</dbReference>
<dbReference type="Gene3D" id="3.90.215.10">
    <property type="entry name" value="Gamma Fibrinogen, chain A, domain 1"/>
    <property type="match status" value="1"/>
</dbReference>
<gene>
    <name evidence="4" type="ORF">MCOR_46762</name>
</gene>
<proteinExistence type="predicted"/>
<dbReference type="InterPro" id="IPR036056">
    <property type="entry name" value="Fibrinogen-like_C"/>
</dbReference>
<dbReference type="NCBIfam" id="NF040941">
    <property type="entry name" value="GGGWT_bact"/>
    <property type="match status" value="1"/>
</dbReference>
<evidence type="ECO:0000256" key="2">
    <source>
        <dbReference type="SAM" id="SignalP"/>
    </source>
</evidence>
<dbReference type="Pfam" id="PF00147">
    <property type="entry name" value="Fibrinogen_C"/>
    <property type="match status" value="1"/>
</dbReference>
<dbReference type="InterPro" id="IPR050373">
    <property type="entry name" value="Fibrinogen_C-term_domain"/>
</dbReference>
<evidence type="ECO:0000313" key="4">
    <source>
        <dbReference type="EMBL" id="CAC5413907.1"/>
    </source>
</evidence>
<dbReference type="OrthoDB" id="6275059at2759"/>
<dbReference type="AlphaFoldDB" id="A0A6J8E0H9"/>
<dbReference type="PANTHER" id="PTHR19143">
    <property type="entry name" value="FIBRINOGEN/TENASCIN/ANGIOPOEITIN"/>
    <property type="match status" value="1"/>
</dbReference>
<dbReference type="Proteomes" id="UP000507470">
    <property type="component" value="Unassembled WGS sequence"/>
</dbReference>
<feature type="domain" description="Fibrinogen C-terminal" evidence="3">
    <location>
        <begin position="176"/>
        <end position="390"/>
    </location>
</feature>
<protein>
    <recommendedName>
        <fullName evidence="3">Fibrinogen C-terminal domain-containing protein</fullName>
    </recommendedName>
</protein>
<dbReference type="PANTHER" id="PTHR19143:SF458">
    <property type="entry name" value="FIBRINOGEN C-TERMINAL DOMAIN-CONTAINING PROTEIN-RELATED"/>
    <property type="match status" value="1"/>
</dbReference>
<dbReference type="InterPro" id="IPR002181">
    <property type="entry name" value="Fibrinogen_a/b/g_C_dom"/>
</dbReference>
<dbReference type="CDD" id="cd00087">
    <property type="entry name" value="FReD"/>
    <property type="match status" value="1"/>
</dbReference>
<sequence>MKKCLVFIGLVCSVLLSGVKSTNTGDDLVETPVVDNQNVPLLAMFDMTKVNKRIKAYFSDAFEMRMSNLVKMKLEDVLLSLKIDKDVKQYIENMKGNLTLNIEMEIKDYFDHVKQNLTDALFEGVHAYEATSVALQDVRNETQRMQNDMKSFWNSLQEVQKFIANQSDNLHRQNKNKCEGELQDCGDLKGTGCTSGSYNLHANGKSPFSGYCNMDTSGGGWTVIQRRQDGSMSFYRGWDDYKNGFGDPTGEFWLGNEHIYKLTSEGRYQLRITLEDWNGDTRYATYNTFSLGNEDSSYKLTIGGYSGTAGDSMTYNNGAVFSTKDRGNQCAKQTVGAWWYKGCTYSNLNGEYLRGKTSSDKDSHRGVAWYEWKSRWHYSLKKSEMMIRKH</sequence>
<dbReference type="InterPro" id="IPR014716">
    <property type="entry name" value="Fibrinogen_a/b/g_C_1"/>
</dbReference>
<evidence type="ECO:0000256" key="1">
    <source>
        <dbReference type="ARBA" id="ARBA00023157"/>
    </source>
</evidence>
<dbReference type="InterPro" id="IPR020837">
    <property type="entry name" value="Fibrinogen_CS"/>
</dbReference>
<dbReference type="PROSITE" id="PS51406">
    <property type="entry name" value="FIBRINOGEN_C_2"/>
    <property type="match status" value="1"/>
</dbReference>
<dbReference type="SMART" id="SM00186">
    <property type="entry name" value="FBG"/>
    <property type="match status" value="1"/>
</dbReference>
<evidence type="ECO:0000259" key="3">
    <source>
        <dbReference type="PROSITE" id="PS51406"/>
    </source>
</evidence>
<feature type="signal peptide" evidence="2">
    <location>
        <begin position="1"/>
        <end position="21"/>
    </location>
</feature>
<keyword evidence="5" id="KW-1185">Reference proteome</keyword>
<dbReference type="GO" id="GO:0005615">
    <property type="term" value="C:extracellular space"/>
    <property type="evidence" value="ECO:0007669"/>
    <property type="project" value="TreeGrafter"/>
</dbReference>
<evidence type="ECO:0000313" key="5">
    <source>
        <dbReference type="Proteomes" id="UP000507470"/>
    </source>
</evidence>
<keyword evidence="1" id="KW-1015">Disulfide bond</keyword>
<feature type="chain" id="PRO_5026736162" description="Fibrinogen C-terminal domain-containing protein" evidence="2">
    <location>
        <begin position="22"/>
        <end position="390"/>
    </location>
</feature>
<keyword evidence="2" id="KW-0732">Signal</keyword>
<accession>A0A6J8E0H9</accession>
<name>A0A6J8E0H9_MYTCO</name>
<reference evidence="4 5" key="1">
    <citation type="submission" date="2020-06" db="EMBL/GenBank/DDBJ databases">
        <authorList>
            <person name="Li R."/>
            <person name="Bekaert M."/>
        </authorList>
    </citation>
    <scope>NUCLEOTIDE SEQUENCE [LARGE SCALE GENOMIC DNA]</scope>
    <source>
        <strain evidence="5">wild</strain>
    </source>
</reference>